<keyword evidence="6 8" id="KW-1133">Transmembrane helix</keyword>
<name>A0A1V9YLU5_ACHHY</name>
<evidence type="ECO:0000256" key="1">
    <source>
        <dbReference type="ARBA" id="ARBA00004141"/>
    </source>
</evidence>
<evidence type="ECO:0000256" key="8">
    <source>
        <dbReference type="SAM" id="Phobius"/>
    </source>
</evidence>
<gene>
    <name evidence="9" type="ORF">ACHHYP_10290</name>
</gene>
<accession>A0A1V9YLU5</accession>
<feature type="transmembrane region" description="Helical" evidence="8">
    <location>
        <begin position="63"/>
        <end position="87"/>
    </location>
</feature>
<dbReference type="Proteomes" id="UP000243579">
    <property type="component" value="Unassembled WGS sequence"/>
</dbReference>
<dbReference type="AlphaFoldDB" id="A0A1V9YLU5"/>
<proteinExistence type="inferred from homology"/>
<dbReference type="PANTHER" id="PTHR20772">
    <property type="entry name" value="PROTEIN FMP42"/>
    <property type="match status" value="1"/>
</dbReference>
<dbReference type="InterPro" id="IPR036259">
    <property type="entry name" value="MFS_trans_sf"/>
</dbReference>
<evidence type="ECO:0008006" key="11">
    <source>
        <dbReference type="Google" id="ProtNLM"/>
    </source>
</evidence>
<evidence type="ECO:0000256" key="3">
    <source>
        <dbReference type="ARBA" id="ARBA00022448"/>
    </source>
</evidence>
<dbReference type="InterPro" id="IPR052599">
    <property type="entry name" value="SLC43A_AATransporter"/>
</dbReference>
<feature type="transmembrane region" description="Helical" evidence="8">
    <location>
        <begin position="169"/>
        <end position="189"/>
    </location>
</feature>
<feature type="transmembrane region" description="Helical" evidence="8">
    <location>
        <begin position="12"/>
        <end position="38"/>
    </location>
</feature>
<comment type="similarity">
    <text evidence="2">Belongs to the SLC43A transporter (TC 2.A.1.44) family.</text>
</comment>
<dbReference type="GO" id="GO:0016020">
    <property type="term" value="C:membrane"/>
    <property type="evidence" value="ECO:0007669"/>
    <property type="project" value="UniProtKB-SubCell"/>
</dbReference>
<evidence type="ECO:0000313" key="10">
    <source>
        <dbReference type="Proteomes" id="UP000243579"/>
    </source>
</evidence>
<keyword evidence="5" id="KW-0029">Amino-acid transport</keyword>
<feature type="transmembrane region" description="Helical" evidence="8">
    <location>
        <begin position="223"/>
        <end position="245"/>
    </location>
</feature>
<dbReference type="GO" id="GO:0006865">
    <property type="term" value="P:amino acid transport"/>
    <property type="evidence" value="ECO:0007669"/>
    <property type="project" value="UniProtKB-KW"/>
</dbReference>
<dbReference type="STRING" id="1202772.A0A1V9YLU5"/>
<reference evidence="9 10" key="1">
    <citation type="journal article" date="2014" name="Genome Biol. Evol.">
        <title>The secreted proteins of Achlya hypogyna and Thraustotheca clavata identify the ancestral oomycete secretome and reveal gene acquisitions by horizontal gene transfer.</title>
        <authorList>
            <person name="Misner I."/>
            <person name="Blouin N."/>
            <person name="Leonard G."/>
            <person name="Richards T.A."/>
            <person name="Lane C.E."/>
        </authorList>
    </citation>
    <scope>NUCLEOTIDE SEQUENCE [LARGE SCALE GENOMIC DNA]</scope>
    <source>
        <strain evidence="9 10">ATCC 48635</strain>
    </source>
</reference>
<evidence type="ECO:0000256" key="5">
    <source>
        <dbReference type="ARBA" id="ARBA00022970"/>
    </source>
</evidence>
<feature type="transmembrane region" description="Helical" evidence="8">
    <location>
        <begin position="196"/>
        <end position="217"/>
    </location>
</feature>
<keyword evidence="4 8" id="KW-0812">Transmembrane</keyword>
<evidence type="ECO:0000256" key="4">
    <source>
        <dbReference type="ARBA" id="ARBA00022692"/>
    </source>
</evidence>
<keyword evidence="3" id="KW-0813">Transport</keyword>
<dbReference type="EMBL" id="JNBR01001490">
    <property type="protein sequence ID" value="OQR86688.1"/>
    <property type="molecule type" value="Genomic_DNA"/>
</dbReference>
<evidence type="ECO:0000256" key="2">
    <source>
        <dbReference type="ARBA" id="ARBA00006595"/>
    </source>
</evidence>
<feature type="transmembrane region" description="Helical" evidence="8">
    <location>
        <begin position="257"/>
        <end position="277"/>
    </location>
</feature>
<dbReference type="PANTHER" id="PTHR20772:SF2">
    <property type="entry name" value="PROTEIN FMP42"/>
    <property type="match status" value="1"/>
</dbReference>
<comment type="subcellular location">
    <subcellularLocation>
        <location evidence="1">Membrane</location>
        <topology evidence="1">Multi-pass membrane protein</topology>
    </subcellularLocation>
</comment>
<comment type="caution">
    <text evidence="9">The sequence shown here is derived from an EMBL/GenBank/DDBJ whole genome shotgun (WGS) entry which is preliminary data.</text>
</comment>
<keyword evidence="10" id="KW-1185">Reference proteome</keyword>
<organism evidence="9 10">
    <name type="scientific">Achlya hypogyna</name>
    <name type="common">Oomycete</name>
    <name type="synonym">Protoachlya hypogyna</name>
    <dbReference type="NCBI Taxonomy" id="1202772"/>
    <lineage>
        <taxon>Eukaryota</taxon>
        <taxon>Sar</taxon>
        <taxon>Stramenopiles</taxon>
        <taxon>Oomycota</taxon>
        <taxon>Saprolegniomycetes</taxon>
        <taxon>Saprolegniales</taxon>
        <taxon>Achlyaceae</taxon>
        <taxon>Achlya</taxon>
    </lineage>
</organism>
<evidence type="ECO:0000313" key="9">
    <source>
        <dbReference type="EMBL" id="OQR86688.1"/>
    </source>
</evidence>
<evidence type="ECO:0000256" key="6">
    <source>
        <dbReference type="ARBA" id="ARBA00022989"/>
    </source>
</evidence>
<protein>
    <recommendedName>
        <fullName evidence="11">Major Facilitator Superfamily (MFS)</fullName>
    </recommendedName>
</protein>
<dbReference type="OrthoDB" id="330047at2759"/>
<feature type="transmembrane region" description="Helical" evidence="8">
    <location>
        <begin position="283"/>
        <end position="302"/>
    </location>
</feature>
<evidence type="ECO:0000256" key="7">
    <source>
        <dbReference type="ARBA" id="ARBA00023136"/>
    </source>
</evidence>
<dbReference type="SUPFAM" id="SSF103473">
    <property type="entry name" value="MFS general substrate transporter"/>
    <property type="match status" value="2"/>
</dbReference>
<feature type="transmembrane region" description="Helical" evidence="8">
    <location>
        <begin position="93"/>
        <end position="112"/>
    </location>
</feature>
<keyword evidence="7 8" id="KW-0472">Membrane</keyword>
<feature type="transmembrane region" description="Helical" evidence="8">
    <location>
        <begin position="124"/>
        <end position="149"/>
    </location>
</feature>
<sequence>MVASSTPLHSTALVLLVLLGNLFFSGFISGWSAMLLLLQEENQYSDRCSTLSIKSGRCSDQDAALSLIYGVAQFVTTLCSLPAGLVLDRIGPVHMSAAAGTLAVLGFAMLAVSDSATFDAFIEGYCLIGVAGIATLLTSFQAGFSAVFFGTINHLLTSTGDDDAAYTKAFGWILPVGFVAAPAFDLVVARTGLPGAMYATTLLCVLYNVLALVPSLPLQATTFTAFTAFRGFLYSTITAFVATVFGRASLGTLLGTLYSICAIVALLEVPAAVAANASKDGRWLSGVSLGLAVLLLPWVELYRRRSARDCISSALKDPLLL</sequence>